<protein>
    <submittedName>
        <fullName evidence="3">XRE family transcriptional regulator</fullName>
    </submittedName>
</protein>
<keyword evidence="1" id="KW-0238">DNA-binding</keyword>
<dbReference type="Proteomes" id="UP000031278">
    <property type="component" value="Unassembled WGS sequence"/>
</dbReference>
<accession>A0A0B9G6Z6</accession>
<organism evidence="3 4">
    <name type="scientific">Photobacterium gaetbulicola</name>
    <dbReference type="NCBI Taxonomy" id="1295392"/>
    <lineage>
        <taxon>Bacteria</taxon>
        <taxon>Pseudomonadati</taxon>
        <taxon>Pseudomonadota</taxon>
        <taxon>Gammaproteobacteria</taxon>
        <taxon>Vibrionales</taxon>
        <taxon>Vibrionaceae</taxon>
        <taxon>Photobacterium</taxon>
    </lineage>
</organism>
<evidence type="ECO:0000313" key="3">
    <source>
        <dbReference type="EMBL" id="KHT64493.1"/>
    </source>
</evidence>
<dbReference type="InterPro" id="IPR001387">
    <property type="entry name" value="Cro/C1-type_HTH"/>
</dbReference>
<dbReference type="RefSeq" id="WP_039459735.1">
    <property type="nucleotide sequence ID" value="NZ_JWLZ01000077.1"/>
</dbReference>
<dbReference type="InterPro" id="IPR010982">
    <property type="entry name" value="Lambda_DNA-bd_dom_sf"/>
</dbReference>
<dbReference type="SMART" id="SM00530">
    <property type="entry name" value="HTH_XRE"/>
    <property type="match status" value="1"/>
</dbReference>
<dbReference type="PROSITE" id="PS50943">
    <property type="entry name" value="HTH_CROC1"/>
    <property type="match status" value="1"/>
</dbReference>
<feature type="domain" description="HTH cro/C1-type" evidence="2">
    <location>
        <begin position="6"/>
        <end position="60"/>
    </location>
</feature>
<reference evidence="3 4" key="1">
    <citation type="submission" date="2014-12" db="EMBL/GenBank/DDBJ databases">
        <title>Genome sequencing of Photobacterium gaetbulicola AD005a.</title>
        <authorList>
            <person name="Adrian T.G.S."/>
            <person name="Chan K.G."/>
        </authorList>
    </citation>
    <scope>NUCLEOTIDE SEQUENCE [LARGE SCALE GENOMIC DNA]</scope>
    <source>
        <strain evidence="3 4">AD005a</strain>
    </source>
</reference>
<evidence type="ECO:0000256" key="1">
    <source>
        <dbReference type="ARBA" id="ARBA00023125"/>
    </source>
</evidence>
<dbReference type="Gene3D" id="1.10.260.40">
    <property type="entry name" value="lambda repressor-like DNA-binding domains"/>
    <property type="match status" value="1"/>
</dbReference>
<dbReference type="PANTHER" id="PTHR46558:SF4">
    <property type="entry name" value="DNA-BIDING PHAGE PROTEIN"/>
    <property type="match status" value="1"/>
</dbReference>
<dbReference type="GO" id="GO:0003677">
    <property type="term" value="F:DNA binding"/>
    <property type="evidence" value="ECO:0007669"/>
    <property type="project" value="UniProtKB-KW"/>
</dbReference>
<dbReference type="EMBL" id="JWLZ01000077">
    <property type="protein sequence ID" value="KHT64493.1"/>
    <property type="molecule type" value="Genomic_DNA"/>
</dbReference>
<comment type="caution">
    <text evidence="3">The sequence shown here is derived from an EMBL/GenBank/DDBJ whole genome shotgun (WGS) entry which is preliminary data.</text>
</comment>
<dbReference type="SUPFAM" id="SSF47413">
    <property type="entry name" value="lambda repressor-like DNA-binding domains"/>
    <property type="match status" value="1"/>
</dbReference>
<dbReference type="Pfam" id="PF01381">
    <property type="entry name" value="HTH_3"/>
    <property type="match status" value="1"/>
</dbReference>
<evidence type="ECO:0000313" key="4">
    <source>
        <dbReference type="Proteomes" id="UP000031278"/>
    </source>
</evidence>
<dbReference type="PANTHER" id="PTHR46558">
    <property type="entry name" value="TRACRIPTIONAL REGULATORY PROTEIN-RELATED-RELATED"/>
    <property type="match status" value="1"/>
</dbReference>
<dbReference type="CDD" id="cd00093">
    <property type="entry name" value="HTH_XRE"/>
    <property type="match status" value="1"/>
</dbReference>
<sequence>MINRALRLIRQMHDLQQVELAEKLNISKTYIIELESGKKPADSIIIEKYATHFNIPTSTLIFFSESLTNKKSSRFKTAFGNKTLDAFERILGNEKKKK</sequence>
<dbReference type="AlphaFoldDB" id="A0A0B9G6Z6"/>
<gene>
    <name evidence="3" type="ORF">RJ45_06150</name>
</gene>
<name>A0A0B9G6Z6_9GAMM</name>
<evidence type="ECO:0000259" key="2">
    <source>
        <dbReference type="PROSITE" id="PS50943"/>
    </source>
</evidence>
<proteinExistence type="predicted"/>